<dbReference type="RefSeq" id="XP_014682008.1">
    <property type="nucleotide sequence ID" value="XM_014826522.1"/>
</dbReference>
<dbReference type="InterPro" id="IPR053248">
    <property type="entry name" value="Zinc_finger_MYND_domain"/>
</dbReference>
<keyword evidence="3" id="KW-0862">Zinc</keyword>
<name>A0ABM1FC37_PRICU</name>
<evidence type="ECO:0000259" key="5">
    <source>
        <dbReference type="PROSITE" id="PS50865"/>
    </source>
</evidence>
<dbReference type="PROSITE" id="PS50865">
    <property type="entry name" value="ZF_MYND_2"/>
    <property type="match status" value="1"/>
</dbReference>
<dbReference type="InterPro" id="IPR011990">
    <property type="entry name" value="TPR-like_helical_dom_sf"/>
</dbReference>
<dbReference type="PROSITE" id="PS01360">
    <property type="entry name" value="ZF_MYND_1"/>
    <property type="match status" value="1"/>
</dbReference>
<dbReference type="Pfam" id="PF01753">
    <property type="entry name" value="zf-MYND"/>
    <property type="match status" value="1"/>
</dbReference>
<dbReference type="InterPro" id="IPR019734">
    <property type="entry name" value="TPR_rpt"/>
</dbReference>
<evidence type="ECO:0000313" key="7">
    <source>
        <dbReference type="RefSeq" id="XP_014682008.1"/>
    </source>
</evidence>
<sequence length="412" mass="46690">MRVVNICTATQERSPGTVCLKMAATISSVQCMGKITENEMQRQTDVITSIKPIALPKGVKKLCELCKKPAFMQCLQCRVTFYCGSDHQTSDWEGIHDQICTQLIPLRSPEPHFSTESKRKEHADELFQQKRQLLQLTRAVGQKLLFEGKAEKAIPAVLQSLHFAIEVYGLSSIELVTSYLMLAEACIGLHRLKEAEDYLSQAQWTVLMVPDCDYRIKSQVHRQIGRLCEVKGDYEEALRHLAEDVYHCSIVTSTDDVETSGGYFHMGNIFLKLGKTDKAETLYYRVLKIWHKYLTGIVTFNVEEEEKSSSLLTSPKMINLGKAQEAEAVKVLSAIHAWYSEMSDRHQLEFSYSCKTQALLNFVIGDRSQAKVCAERALEALGDDEKKQHTRRAIASFLNLCRTTPQPSLSRR</sequence>
<reference evidence="7" key="1">
    <citation type="submission" date="2025-08" db="UniProtKB">
        <authorList>
            <consortium name="RefSeq"/>
        </authorList>
    </citation>
    <scope>IDENTIFICATION</scope>
</reference>
<dbReference type="PANTHER" id="PTHR46533">
    <property type="entry name" value="ZINC FINGER MYND DOMAIN-CONTAINING PROTEIN 12"/>
    <property type="match status" value="1"/>
</dbReference>
<keyword evidence="6" id="KW-1185">Reference proteome</keyword>
<dbReference type="PANTHER" id="PTHR46533:SF1">
    <property type="entry name" value="ZINC FINGER MYND DOMAIN-CONTAINING PROTEIN 12"/>
    <property type="match status" value="1"/>
</dbReference>
<dbReference type="GeneID" id="106821631"/>
<feature type="domain" description="MYND-type" evidence="5">
    <location>
        <begin position="63"/>
        <end position="100"/>
    </location>
</feature>
<evidence type="ECO:0000313" key="6">
    <source>
        <dbReference type="Proteomes" id="UP000695022"/>
    </source>
</evidence>
<keyword evidence="1" id="KW-0479">Metal-binding</keyword>
<protein>
    <submittedName>
        <fullName evidence="7">Zinc finger MYND domain-containing protein 12-like isoform X1</fullName>
    </submittedName>
</protein>
<dbReference type="SUPFAM" id="SSF48452">
    <property type="entry name" value="TPR-like"/>
    <property type="match status" value="1"/>
</dbReference>
<dbReference type="SUPFAM" id="SSF144232">
    <property type="entry name" value="HIT/MYND zinc finger-like"/>
    <property type="match status" value="1"/>
</dbReference>
<evidence type="ECO:0000256" key="3">
    <source>
        <dbReference type="ARBA" id="ARBA00022833"/>
    </source>
</evidence>
<organism evidence="6 7">
    <name type="scientific">Priapulus caudatus</name>
    <name type="common">Priapulid worm</name>
    <dbReference type="NCBI Taxonomy" id="37621"/>
    <lineage>
        <taxon>Eukaryota</taxon>
        <taxon>Metazoa</taxon>
        <taxon>Ecdysozoa</taxon>
        <taxon>Scalidophora</taxon>
        <taxon>Priapulida</taxon>
        <taxon>Priapulimorpha</taxon>
        <taxon>Priapulimorphida</taxon>
        <taxon>Priapulidae</taxon>
        <taxon>Priapulus</taxon>
    </lineage>
</organism>
<dbReference type="SMART" id="SM00028">
    <property type="entry name" value="TPR"/>
    <property type="match status" value="3"/>
</dbReference>
<evidence type="ECO:0000256" key="1">
    <source>
        <dbReference type="ARBA" id="ARBA00022723"/>
    </source>
</evidence>
<accession>A0ABM1FC37</accession>
<proteinExistence type="predicted"/>
<evidence type="ECO:0000256" key="4">
    <source>
        <dbReference type="PROSITE-ProRule" id="PRU00134"/>
    </source>
</evidence>
<dbReference type="Gene3D" id="1.25.40.10">
    <property type="entry name" value="Tetratricopeptide repeat domain"/>
    <property type="match status" value="1"/>
</dbReference>
<gene>
    <name evidence="7" type="primary">LOC106821631</name>
</gene>
<evidence type="ECO:0000256" key="2">
    <source>
        <dbReference type="ARBA" id="ARBA00022771"/>
    </source>
</evidence>
<dbReference type="Proteomes" id="UP000695022">
    <property type="component" value="Unplaced"/>
</dbReference>
<dbReference type="InterPro" id="IPR002893">
    <property type="entry name" value="Znf_MYND"/>
</dbReference>
<keyword evidence="2 4" id="KW-0863">Zinc-finger</keyword>
<dbReference type="Gene3D" id="6.10.140.2220">
    <property type="match status" value="1"/>
</dbReference>